<comment type="caution">
    <text evidence="6">The sequence shown here is derived from an EMBL/GenBank/DDBJ whole genome shotgun (WGS) entry which is preliminary data.</text>
</comment>
<evidence type="ECO:0000256" key="2">
    <source>
        <dbReference type="ARBA" id="ARBA00022448"/>
    </source>
</evidence>
<dbReference type="InterPro" id="IPR015860">
    <property type="entry name" value="ABC_transpr_TagH-like"/>
</dbReference>
<dbReference type="InterPro" id="IPR003439">
    <property type="entry name" value="ABC_transporter-like_ATP-bd"/>
</dbReference>
<sequence length="483" mass="53284">MEVREQENAISVRDVTKVYRLYDKPVDRLKESVSFSHKNYHRDFYALSGLSFEVKKGETVGIIGTNGSGKSTILKIITGVLTPTTGQVDVNGKISALLELGAGFNMDYTGIENIYMNGTMMGYTRKEMDAKLQDILEFAEIGDFVHQPVKTYSSGMFVRLAFALAINVDPEILIVDEALSVGDVFFQSKCYRRMEEIRKKGTTILMVTHDMGSIIKYCDRVVLLHKGEFIAQGPAGRVVDMYKKILAGKLEDLKAELEAQRTAAVSEAAPSGENADAGRSGGLLSDFFGGMDVDSLVADQVAKKEFLSGDGAGSAPAAYKGLMRDQLTINADRTEYGDGRAEIYDLGLIDARGNITNLLLKGEEFTIRECIRFHADIPAPIFTYTIKDKKGTELTGTNTMFEGADIKPVKNGDEYVVEFTQKMTLQGGEYLLSMSCTGFEAGEHVVYHRLYDVTNLTVISNKNTVGVYDMESQVKAEKRNTDE</sequence>
<evidence type="ECO:0000256" key="3">
    <source>
        <dbReference type="ARBA" id="ARBA00022741"/>
    </source>
</evidence>
<dbReference type="Proteomes" id="UP001600894">
    <property type="component" value="Unassembled WGS sequence"/>
</dbReference>
<dbReference type="Gene3D" id="2.70.50.60">
    <property type="entry name" value="abc- transporter (atp binding component) like domain"/>
    <property type="match status" value="1"/>
</dbReference>
<name>A0ABQ0AUC4_9FIRM</name>
<dbReference type="EMBL" id="BAABXL010000001">
    <property type="protein sequence ID" value="GAA6267625.1"/>
    <property type="molecule type" value="Genomic_DNA"/>
</dbReference>
<evidence type="ECO:0000259" key="5">
    <source>
        <dbReference type="PROSITE" id="PS50893"/>
    </source>
</evidence>
<protein>
    <recommendedName>
        <fullName evidence="5">ABC transporter domain-containing protein</fullName>
    </recommendedName>
</protein>
<dbReference type="PANTHER" id="PTHR46743">
    <property type="entry name" value="TEICHOIC ACIDS EXPORT ATP-BINDING PROTEIN TAGH"/>
    <property type="match status" value="1"/>
</dbReference>
<evidence type="ECO:0000313" key="7">
    <source>
        <dbReference type="Proteomes" id="UP001600894"/>
    </source>
</evidence>
<gene>
    <name evidence="6" type="ORF">F130042H8_06850</name>
</gene>
<dbReference type="PROSITE" id="PS00211">
    <property type="entry name" value="ABC_TRANSPORTER_1"/>
    <property type="match status" value="1"/>
</dbReference>
<reference evidence="6 7" key="1">
    <citation type="submission" date="2024-04" db="EMBL/GenBank/DDBJ databases">
        <title>Defined microbial consortia suppress multidrug-resistant proinflammatory Enterobacteriaceae via ecological control.</title>
        <authorList>
            <person name="Furuichi M."/>
            <person name="Kawaguchi T."/>
            <person name="Pust M."/>
            <person name="Yasuma K."/>
            <person name="Plichta D."/>
            <person name="Hasegawa N."/>
            <person name="Ohya T."/>
            <person name="Bhattarai S."/>
            <person name="Sasajima S."/>
            <person name="Aoto Y."/>
            <person name="Tuganbaev T."/>
            <person name="Yaginuma M."/>
            <person name="Ueda M."/>
            <person name="Okahashi N."/>
            <person name="Amafuji K."/>
            <person name="Kiridooshi Y."/>
            <person name="Sugita K."/>
            <person name="Strazar M."/>
            <person name="Skelly A."/>
            <person name="Suda W."/>
            <person name="Hattori M."/>
            <person name="Nakamoto N."/>
            <person name="Caballero S."/>
            <person name="Norman J."/>
            <person name="Olle B."/>
            <person name="Tanoue T."/>
            <person name="Arita M."/>
            <person name="Bucci V."/>
            <person name="Atarashi K."/>
            <person name="Xavier R."/>
            <person name="Honda K."/>
        </authorList>
    </citation>
    <scope>NUCLEOTIDE SEQUENCE [LARGE SCALE GENOMIC DNA]</scope>
    <source>
        <strain evidence="7">f13</strain>
    </source>
</reference>
<evidence type="ECO:0000256" key="4">
    <source>
        <dbReference type="ARBA" id="ARBA00022840"/>
    </source>
</evidence>
<comment type="similarity">
    <text evidence="1">Belongs to the ABC transporter superfamily.</text>
</comment>
<keyword evidence="4" id="KW-0067">ATP-binding</keyword>
<dbReference type="Gene3D" id="3.40.50.300">
    <property type="entry name" value="P-loop containing nucleotide triphosphate hydrolases"/>
    <property type="match status" value="1"/>
</dbReference>
<organism evidence="6 7">
    <name type="scientific">Enterocloster alcoholdehydrogenati</name>
    <dbReference type="NCBI Taxonomy" id="2547410"/>
    <lineage>
        <taxon>Bacteria</taxon>
        <taxon>Bacillati</taxon>
        <taxon>Bacillota</taxon>
        <taxon>Clostridia</taxon>
        <taxon>Lachnospirales</taxon>
        <taxon>Lachnospiraceae</taxon>
        <taxon>Enterocloster</taxon>
    </lineage>
</organism>
<dbReference type="InterPro" id="IPR017871">
    <property type="entry name" value="ABC_transporter-like_CS"/>
</dbReference>
<dbReference type="Pfam" id="PF00005">
    <property type="entry name" value="ABC_tran"/>
    <property type="match status" value="1"/>
</dbReference>
<keyword evidence="7" id="KW-1185">Reference proteome</keyword>
<evidence type="ECO:0000313" key="6">
    <source>
        <dbReference type="EMBL" id="GAA6267625.1"/>
    </source>
</evidence>
<evidence type="ECO:0000256" key="1">
    <source>
        <dbReference type="ARBA" id="ARBA00005417"/>
    </source>
</evidence>
<dbReference type="InterPro" id="IPR050683">
    <property type="entry name" value="Bact_Polysacc_Export_ATP-bd"/>
</dbReference>
<accession>A0ABQ0AUC4</accession>
<dbReference type="InterPro" id="IPR029439">
    <property type="entry name" value="Wzt_C"/>
</dbReference>
<dbReference type="PANTHER" id="PTHR46743:SF2">
    <property type="entry name" value="TEICHOIC ACIDS EXPORT ATP-BINDING PROTEIN TAGH"/>
    <property type="match status" value="1"/>
</dbReference>
<dbReference type="Pfam" id="PF14524">
    <property type="entry name" value="Wzt_C"/>
    <property type="match status" value="1"/>
</dbReference>
<dbReference type="SMART" id="SM00382">
    <property type="entry name" value="AAA"/>
    <property type="match status" value="1"/>
</dbReference>
<dbReference type="PROSITE" id="PS50893">
    <property type="entry name" value="ABC_TRANSPORTER_2"/>
    <property type="match status" value="1"/>
</dbReference>
<dbReference type="InterPro" id="IPR003593">
    <property type="entry name" value="AAA+_ATPase"/>
</dbReference>
<keyword evidence="3" id="KW-0547">Nucleotide-binding</keyword>
<dbReference type="CDD" id="cd03220">
    <property type="entry name" value="ABC_KpsT_Wzt"/>
    <property type="match status" value="1"/>
</dbReference>
<dbReference type="InterPro" id="IPR027417">
    <property type="entry name" value="P-loop_NTPase"/>
</dbReference>
<dbReference type="CDD" id="cd10147">
    <property type="entry name" value="Wzt_C-like"/>
    <property type="match status" value="1"/>
</dbReference>
<dbReference type="RefSeq" id="WP_390469288.1">
    <property type="nucleotide sequence ID" value="NZ_BAABXL010000001.1"/>
</dbReference>
<feature type="domain" description="ABC transporter" evidence="5">
    <location>
        <begin position="10"/>
        <end position="251"/>
    </location>
</feature>
<dbReference type="SUPFAM" id="SSF52540">
    <property type="entry name" value="P-loop containing nucleoside triphosphate hydrolases"/>
    <property type="match status" value="1"/>
</dbReference>
<keyword evidence="2" id="KW-0813">Transport</keyword>
<proteinExistence type="inferred from homology"/>